<keyword evidence="3" id="KW-1185">Reference proteome</keyword>
<feature type="compositionally biased region" description="Basic and acidic residues" evidence="1">
    <location>
        <begin position="25"/>
        <end position="61"/>
    </location>
</feature>
<evidence type="ECO:0000313" key="2">
    <source>
        <dbReference type="EMBL" id="KAK3340602.1"/>
    </source>
</evidence>
<feature type="compositionally biased region" description="Basic and acidic residues" evidence="1">
    <location>
        <begin position="795"/>
        <end position="827"/>
    </location>
</feature>
<sequence>MPCPQDSDRKHSSSSRPSHSSRSKSTRDHRDDRDRDGERDRERERDRHIDRESDKDRDRDRHQRHRDHFPDPDPPSCLQGETSRPNPLYHKAFLDKDNNHLVLSHVQYLYEPSKYPDLIRYDSSRPLSNLLLRLWGTPFLVLADLLQYPPPSSSTICPRSDWLRAQAWFLDDDRNPRKHPVFKYQFLTMESLSTLHEDFMVMFSRDIPPWIMRKMDNWRPYCELGGHNQLNHYLLGWCWFWLQMEVSQRVDRVRAFLLEEDYDRLRAKDGRDRERERVRREMEEEEDDENPFKRFGVKKEEAVREARDFVERMSGIGALWFPDSEKKGKFEKYFGDAIPSKRKLSGEGNTREYCVACNLSVVAGSGEEVLAALLANMIARAPCKNDKDVAEEDGGLPRLYPLVDTWIENLGEERAKVVKEKAKKLALTLFTIRKYLRWKKTPQGRDKWLYTDLGTDPYHPYDMNLTPSPSIRMMKAERAVKREWECFCKGEDPLDEEKDTLPVKEETGRSRYLEPVPEERNSSTSPSRHLPPSSSSRHPPSSSSSSSHRSSSSLHPPQLSSPSPSSRRPPTSSSPYSSRNRDRESYSSKHTVPLSFYNLSNSQVSPAPAPSRVSRTYGTYGSPRYEITAVPVPVQGTVTVPGTGTALVRTRDYPSEEWDNSDSDSESFDGEFDDDATTLTCNSFTTVTGTGSDRRVTNLSNENDQDNEIEIMSVATWSHLSAVPEALNLRGLGGGGGKSKREEAEAQTQRERERYRKERERYRHEGEESLVSSTSHGSSHPSSQQQQHSRSSSTDTRDWAKNGGDRDRDRDHRDRERYRHEGGDRHGDNHHRHGTSSSSSSSSSSSRRHRRADDDAELTRTALKLLSIKDHLHLARKRH</sequence>
<proteinExistence type="predicted"/>
<feature type="compositionally biased region" description="Acidic residues" evidence="1">
    <location>
        <begin position="655"/>
        <end position="674"/>
    </location>
</feature>
<evidence type="ECO:0000256" key="1">
    <source>
        <dbReference type="SAM" id="MobiDB-lite"/>
    </source>
</evidence>
<protein>
    <submittedName>
        <fullName evidence="2">Uncharacterized protein</fullName>
    </submittedName>
</protein>
<feature type="region of interest" description="Disordered" evidence="1">
    <location>
        <begin position="730"/>
        <end position="856"/>
    </location>
</feature>
<reference evidence="2" key="2">
    <citation type="submission" date="2023-06" db="EMBL/GenBank/DDBJ databases">
        <authorList>
            <consortium name="Lawrence Berkeley National Laboratory"/>
            <person name="Haridas S."/>
            <person name="Hensen N."/>
            <person name="Bonometti L."/>
            <person name="Westerberg I."/>
            <person name="Brannstrom I.O."/>
            <person name="Guillou S."/>
            <person name="Cros-Aarteil S."/>
            <person name="Calhoun S."/>
            <person name="Kuo A."/>
            <person name="Mondo S."/>
            <person name="Pangilinan J."/>
            <person name="Riley R."/>
            <person name="Labutti K."/>
            <person name="Andreopoulos B."/>
            <person name="Lipzen A."/>
            <person name="Chen C."/>
            <person name="Yanf M."/>
            <person name="Daum C."/>
            <person name="Ng V."/>
            <person name="Clum A."/>
            <person name="Steindorff A."/>
            <person name="Ohm R."/>
            <person name="Martin F."/>
            <person name="Silar P."/>
            <person name="Natvig D."/>
            <person name="Lalanne C."/>
            <person name="Gautier V."/>
            <person name="Ament-Velasquez S.L."/>
            <person name="Kruys A."/>
            <person name="Hutchinson M.I."/>
            <person name="Powell A.J."/>
            <person name="Barry K."/>
            <person name="Miller A.N."/>
            <person name="Grigoriev I.V."/>
            <person name="Debuchy R."/>
            <person name="Gladieux P."/>
            <person name="Thoren M.H."/>
            <person name="Johannesson H."/>
        </authorList>
    </citation>
    <scope>NUCLEOTIDE SEQUENCE</scope>
    <source>
        <strain evidence="2">CBS 560.94</strain>
    </source>
</reference>
<reference evidence="2" key="1">
    <citation type="journal article" date="2023" name="Mol. Phylogenet. Evol.">
        <title>Genome-scale phylogeny and comparative genomics of the fungal order Sordariales.</title>
        <authorList>
            <person name="Hensen N."/>
            <person name="Bonometti L."/>
            <person name="Westerberg I."/>
            <person name="Brannstrom I.O."/>
            <person name="Guillou S."/>
            <person name="Cros-Aarteil S."/>
            <person name="Calhoun S."/>
            <person name="Haridas S."/>
            <person name="Kuo A."/>
            <person name="Mondo S."/>
            <person name="Pangilinan J."/>
            <person name="Riley R."/>
            <person name="LaButti K."/>
            <person name="Andreopoulos B."/>
            <person name="Lipzen A."/>
            <person name="Chen C."/>
            <person name="Yan M."/>
            <person name="Daum C."/>
            <person name="Ng V."/>
            <person name="Clum A."/>
            <person name="Steindorff A."/>
            <person name="Ohm R.A."/>
            <person name="Martin F."/>
            <person name="Silar P."/>
            <person name="Natvig D.O."/>
            <person name="Lalanne C."/>
            <person name="Gautier V."/>
            <person name="Ament-Velasquez S.L."/>
            <person name="Kruys A."/>
            <person name="Hutchinson M.I."/>
            <person name="Powell A.J."/>
            <person name="Barry K."/>
            <person name="Miller A.N."/>
            <person name="Grigoriev I.V."/>
            <person name="Debuchy R."/>
            <person name="Gladieux P."/>
            <person name="Hiltunen Thoren M."/>
            <person name="Johannesson H."/>
        </authorList>
    </citation>
    <scope>NUCLEOTIDE SEQUENCE</scope>
    <source>
        <strain evidence="2">CBS 560.94</strain>
    </source>
</reference>
<feature type="compositionally biased region" description="Basic and acidic residues" evidence="1">
    <location>
        <begin position="499"/>
        <end position="521"/>
    </location>
</feature>
<feature type="region of interest" description="Disordered" evidence="1">
    <location>
        <begin position="1"/>
        <end position="84"/>
    </location>
</feature>
<dbReference type="RefSeq" id="XP_062679544.1">
    <property type="nucleotide sequence ID" value="XM_062822671.1"/>
</dbReference>
<feature type="compositionally biased region" description="Low complexity" evidence="1">
    <location>
        <begin position="836"/>
        <end position="845"/>
    </location>
</feature>
<organism evidence="2 3">
    <name type="scientific">Neurospora tetraspora</name>
    <dbReference type="NCBI Taxonomy" id="94610"/>
    <lineage>
        <taxon>Eukaryota</taxon>
        <taxon>Fungi</taxon>
        <taxon>Dikarya</taxon>
        <taxon>Ascomycota</taxon>
        <taxon>Pezizomycotina</taxon>
        <taxon>Sordariomycetes</taxon>
        <taxon>Sordariomycetidae</taxon>
        <taxon>Sordariales</taxon>
        <taxon>Sordariaceae</taxon>
        <taxon>Neurospora</taxon>
    </lineage>
</organism>
<dbReference type="GeneID" id="87859825"/>
<dbReference type="EMBL" id="JAUEPP010000006">
    <property type="protein sequence ID" value="KAK3340602.1"/>
    <property type="molecule type" value="Genomic_DNA"/>
</dbReference>
<accession>A0AAE0JAR7</accession>
<feature type="compositionally biased region" description="Low complexity" evidence="1">
    <location>
        <begin position="522"/>
        <end position="578"/>
    </location>
</feature>
<feature type="compositionally biased region" description="Low complexity" evidence="1">
    <location>
        <begin position="769"/>
        <end position="793"/>
    </location>
</feature>
<dbReference type="Proteomes" id="UP001278500">
    <property type="component" value="Unassembled WGS sequence"/>
</dbReference>
<feature type="region of interest" description="Disordered" evidence="1">
    <location>
        <begin position="653"/>
        <end position="674"/>
    </location>
</feature>
<evidence type="ECO:0000313" key="3">
    <source>
        <dbReference type="Proteomes" id="UP001278500"/>
    </source>
</evidence>
<feature type="compositionally biased region" description="Basic and acidic residues" evidence="1">
    <location>
        <begin position="1"/>
        <end position="11"/>
    </location>
</feature>
<feature type="region of interest" description="Disordered" evidence="1">
    <location>
        <begin position="495"/>
        <end position="589"/>
    </location>
</feature>
<comment type="caution">
    <text evidence="2">The sequence shown here is derived from an EMBL/GenBank/DDBJ whole genome shotgun (WGS) entry which is preliminary data.</text>
</comment>
<name>A0AAE0JAR7_9PEZI</name>
<dbReference type="AlphaFoldDB" id="A0AAE0JAR7"/>
<gene>
    <name evidence="2" type="ORF">B0H65DRAFT_264728</name>
</gene>
<feature type="compositionally biased region" description="Basic and acidic residues" evidence="1">
    <location>
        <begin position="739"/>
        <end position="767"/>
    </location>
</feature>